<dbReference type="PROSITE" id="PS00237">
    <property type="entry name" value="G_PROTEIN_RECEP_F1_1"/>
    <property type="match status" value="1"/>
</dbReference>
<feature type="domain" description="G-protein coupled receptors family 1 profile" evidence="12">
    <location>
        <begin position="60"/>
        <end position="483"/>
    </location>
</feature>
<dbReference type="PROSITE" id="PS50262">
    <property type="entry name" value="G_PROTEIN_RECEP_F1_2"/>
    <property type="match status" value="1"/>
</dbReference>
<evidence type="ECO:0000256" key="2">
    <source>
        <dbReference type="ARBA" id="ARBA00022475"/>
    </source>
</evidence>
<feature type="transmembrane region" description="Helical" evidence="11">
    <location>
        <begin position="468"/>
        <end position="486"/>
    </location>
</feature>
<feature type="transmembrane region" description="Helical" evidence="11">
    <location>
        <begin position="430"/>
        <end position="448"/>
    </location>
</feature>
<dbReference type="SMART" id="SM01381">
    <property type="entry name" value="7TM_GPCR_Srsx"/>
    <property type="match status" value="1"/>
</dbReference>
<evidence type="ECO:0000256" key="11">
    <source>
        <dbReference type="SAM" id="Phobius"/>
    </source>
</evidence>
<gene>
    <name evidence="13" type="ORF">MCOR_10268</name>
</gene>
<reference evidence="13 14" key="1">
    <citation type="submission" date="2020-06" db="EMBL/GenBank/DDBJ databases">
        <authorList>
            <person name="Li R."/>
            <person name="Bekaert M."/>
        </authorList>
    </citation>
    <scope>NUCLEOTIDE SEQUENCE [LARGE SCALE GENOMIC DNA]</scope>
    <source>
        <strain evidence="14">wild</strain>
    </source>
</reference>
<dbReference type="SUPFAM" id="SSF81321">
    <property type="entry name" value="Family A G protein-coupled receptor-like"/>
    <property type="match status" value="2"/>
</dbReference>
<keyword evidence="14" id="KW-1185">Reference proteome</keyword>
<dbReference type="Gene3D" id="1.20.1070.10">
    <property type="entry name" value="Rhodopsin 7-helix transmembrane proteins"/>
    <property type="match status" value="3"/>
</dbReference>
<dbReference type="PRINTS" id="PR00237">
    <property type="entry name" value="GPCRRHODOPSN"/>
</dbReference>
<keyword evidence="6 11" id="KW-0472">Membrane</keyword>
<dbReference type="PANTHER" id="PTHR24248">
    <property type="entry name" value="ADRENERGIC RECEPTOR-RELATED G-PROTEIN COUPLED RECEPTOR"/>
    <property type="match status" value="1"/>
</dbReference>
<keyword evidence="3 10" id="KW-0812">Transmembrane</keyword>
<organism evidence="13 14">
    <name type="scientific">Mytilus coruscus</name>
    <name type="common">Sea mussel</name>
    <dbReference type="NCBI Taxonomy" id="42192"/>
    <lineage>
        <taxon>Eukaryota</taxon>
        <taxon>Metazoa</taxon>
        <taxon>Spiralia</taxon>
        <taxon>Lophotrochozoa</taxon>
        <taxon>Mollusca</taxon>
        <taxon>Bivalvia</taxon>
        <taxon>Autobranchia</taxon>
        <taxon>Pteriomorphia</taxon>
        <taxon>Mytilida</taxon>
        <taxon>Mytiloidea</taxon>
        <taxon>Mytilidae</taxon>
        <taxon>Mytilinae</taxon>
        <taxon>Mytilus</taxon>
    </lineage>
</organism>
<sequence>MTISQQKNISEKNGTEYIQWDLLLNQSMIQNSTNSSTNMENEYNWAILLWSPLIIFGIAGNILVCMAISMEKRLQTVTNYFLLSLAVTDLLLCAIVMPFSIINEFTVKMNSSAKTWKKQTIYYIASTCSLQPKCIYHRQCNKVSMDVIKLKQIKPMSGQWLFGPVLCDFYVTADVFMCTSSILHLCTISLERFMAIRAPLSNRNKSKTVVILKIIMVWVIAVTISSPITILGFIDESNVLSGNYCVLNNKHFMIYGSICAFFIPLFIMILSYSITLYLLIRQSKKCQRGNHNGKPIIRRSLSRKPVQRRPYVRFQSKLTSPNGSIVGNADNQFSPMIGRKQGRKQRLHPSLTFPIQKNAPYLSPGDISPEKECSVYHSQEVLNSKWGKKAHFNLSSPSALSRLIKKHQMELKEARIKTDDVQTEQKASKVIGIVFIIFVVCWAPFFIVNITSALCDKCYFSRTLISTFVWLGFLSSTINPIIYTMFNKTFKMTFKKLILCQYDTLQRKTRVQRWMLSNGISHYPTSSSTVSLETPC</sequence>
<evidence type="ECO:0000256" key="6">
    <source>
        <dbReference type="ARBA" id="ARBA00023136"/>
    </source>
</evidence>
<dbReference type="GO" id="GO:0004930">
    <property type="term" value="F:G protein-coupled receptor activity"/>
    <property type="evidence" value="ECO:0007669"/>
    <property type="project" value="UniProtKB-KW"/>
</dbReference>
<feature type="transmembrane region" description="Helical" evidence="11">
    <location>
        <begin position="254"/>
        <end position="280"/>
    </location>
</feature>
<evidence type="ECO:0000256" key="7">
    <source>
        <dbReference type="ARBA" id="ARBA00023157"/>
    </source>
</evidence>
<feature type="transmembrane region" description="Helical" evidence="11">
    <location>
        <begin position="210"/>
        <end position="234"/>
    </location>
</feature>
<dbReference type="InterPro" id="IPR017452">
    <property type="entry name" value="GPCR_Rhodpsn_7TM"/>
</dbReference>
<keyword evidence="4 11" id="KW-1133">Transmembrane helix</keyword>
<evidence type="ECO:0000256" key="8">
    <source>
        <dbReference type="ARBA" id="ARBA00023170"/>
    </source>
</evidence>
<evidence type="ECO:0000256" key="1">
    <source>
        <dbReference type="ARBA" id="ARBA00004651"/>
    </source>
</evidence>
<keyword evidence="8 10" id="KW-0675">Receptor</keyword>
<dbReference type="EMBL" id="CACVKT020001833">
    <property type="protein sequence ID" value="CAC5372018.1"/>
    <property type="molecule type" value="Genomic_DNA"/>
</dbReference>
<keyword evidence="5 10" id="KW-0297">G-protein coupled receptor</keyword>
<comment type="subcellular location">
    <subcellularLocation>
        <location evidence="1">Cell membrane</location>
        <topology evidence="1">Multi-pass membrane protein</topology>
    </subcellularLocation>
</comment>
<keyword evidence="7" id="KW-1015">Disulfide bond</keyword>
<comment type="similarity">
    <text evidence="10">Belongs to the G-protein coupled receptor 1 family.</text>
</comment>
<evidence type="ECO:0000259" key="12">
    <source>
        <dbReference type="PROSITE" id="PS50262"/>
    </source>
</evidence>
<proteinExistence type="inferred from homology"/>
<dbReference type="OrthoDB" id="10034726at2759"/>
<dbReference type="CDD" id="cd15052">
    <property type="entry name" value="7tmA_5-HT2"/>
    <property type="match status" value="1"/>
</dbReference>
<evidence type="ECO:0000313" key="14">
    <source>
        <dbReference type="Proteomes" id="UP000507470"/>
    </source>
</evidence>
<dbReference type="GO" id="GO:0001591">
    <property type="term" value="F:dopamine neurotransmitter receptor activity, coupled via Gi/Go"/>
    <property type="evidence" value="ECO:0007669"/>
    <property type="project" value="TreeGrafter"/>
</dbReference>
<feature type="transmembrane region" description="Helical" evidence="11">
    <location>
        <begin position="169"/>
        <end position="190"/>
    </location>
</feature>
<keyword evidence="9 10" id="KW-0807">Transducer</keyword>
<keyword evidence="2" id="KW-1003">Cell membrane</keyword>
<dbReference type="Pfam" id="PF00001">
    <property type="entry name" value="7tm_1"/>
    <property type="match status" value="2"/>
</dbReference>
<dbReference type="GO" id="GO:0005886">
    <property type="term" value="C:plasma membrane"/>
    <property type="evidence" value="ECO:0007669"/>
    <property type="project" value="UniProtKB-SubCell"/>
</dbReference>
<dbReference type="GO" id="GO:0045202">
    <property type="term" value="C:synapse"/>
    <property type="evidence" value="ECO:0007669"/>
    <property type="project" value="GOC"/>
</dbReference>
<dbReference type="InterPro" id="IPR000276">
    <property type="entry name" value="GPCR_Rhodpsn"/>
</dbReference>
<evidence type="ECO:0000313" key="13">
    <source>
        <dbReference type="EMBL" id="CAC5372018.1"/>
    </source>
</evidence>
<dbReference type="AlphaFoldDB" id="A0A6J8ATQ5"/>
<feature type="transmembrane region" description="Helical" evidence="11">
    <location>
        <begin position="45"/>
        <end position="68"/>
    </location>
</feature>
<dbReference type="PANTHER" id="PTHR24248:SF125">
    <property type="entry name" value="DOPAMINE D2-LIKE RECEPTOR"/>
    <property type="match status" value="1"/>
</dbReference>
<evidence type="ECO:0000256" key="9">
    <source>
        <dbReference type="ARBA" id="ARBA00023224"/>
    </source>
</evidence>
<evidence type="ECO:0000256" key="4">
    <source>
        <dbReference type="ARBA" id="ARBA00022989"/>
    </source>
</evidence>
<name>A0A6J8ATQ5_MYTCO</name>
<feature type="transmembrane region" description="Helical" evidence="11">
    <location>
        <begin position="80"/>
        <end position="102"/>
    </location>
</feature>
<evidence type="ECO:0000256" key="3">
    <source>
        <dbReference type="ARBA" id="ARBA00022692"/>
    </source>
</evidence>
<evidence type="ECO:0000256" key="5">
    <source>
        <dbReference type="ARBA" id="ARBA00023040"/>
    </source>
</evidence>
<dbReference type="Proteomes" id="UP000507470">
    <property type="component" value="Unassembled WGS sequence"/>
</dbReference>
<evidence type="ECO:0000256" key="10">
    <source>
        <dbReference type="RuleBase" id="RU000688"/>
    </source>
</evidence>
<accession>A0A6J8ATQ5</accession>
<protein>
    <submittedName>
        <fullName evidence="13">HTR2</fullName>
    </submittedName>
</protein>